<reference evidence="9 10" key="1">
    <citation type="submission" date="2019-07" db="EMBL/GenBank/DDBJ databases">
        <title>Hymenobacter sp. straun FUR1 Genome sequencing and assembly.</title>
        <authorList>
            <person name="Chhetri G."/>
        </authorList>
    </citation>
    <scope>NUCLEOTIDE SEQUENCE [LARGE SCALE GENOMIC DNA]</scope>
    <source>
        <strain evidence="9 10">Fur1</strain>
    </source>
</reference>
<evidence type="ECO:0000256" key="2">
    <source>
        <dbReference type="ARBA" id="ARBA00022729"/>
    </source>
</evidence>
<dbReference type="SUPFAM" id="SSF51445">
    <property type="entry name" value="(Trans)glycosidases"/>
    <property type="match status" value="1"/>
</dbReference>
<keyword evidence="10" id="KW-1185">Reference proteome</keyword>
<name>A0A558BV16_9BACT</name>
<comment type="similarity">
    <text evidence="1 4">Belongs to the glycosyl hydrolase 30 family.</text>
</comment>
<evidence type="ECO:0000313" key="9">
    <source>
        <dbReference type="EMBL" id="TVT40360.1"/>
    </source>
</evidence>
<evidence type="ECO:0000313" key="10">
    <source>
        <dbReference type="Proteomes" id="UP000317624"/>
    </source>
</evidence>
<dbReference type="InterPro" id="IPR017853">
    <property type="entry name" value="GH"/>
</dbReference>
<evidence type="ECO:0000256" key="5">
    <source>
        <dbReference type="SAM" id="MobiDB-lite"/>
    </source>
</evidence>
<keyword evidence="4" id="KW-0326">Glycosidase</keyword>
<accession>A0A558BV16</accession>
<dbReference type="Pfam" id="PF17189">
    <property type="entry name" value="Glyco_hydro_30C"/>
    <property type="match status" value="1"/>
</dbReference>
<dbReference type="PROSITE" id="PS51257">
    <property type="entry name" value="PROKAR_LIPOPROTEIN"/>
    <property type="match status" value="1"/>
</dbReference>
<feature type="domain" description="Glycosyl hydrolase family 30 beta sandwich" evidence="8">
    <location>
        <begin position="435"/>
        <end position="494"/>
    </location>
</feature>
<dbReference type="PANTHER" id="PTHR11069:SF23">
    <property type="entry name" value="LYSOSOMAL ACID GLUCOSYLCERAMIDASE"/>
    <property type="match status" value="1"/>
</dbReference>
<dbReference type="EMBL" id="VMRJ01000003">
    <property type="protein sequence ID" value="TVT40360.1"/>
    <property type="molecule type" value="Genomic_DNA"/>
</dbReference>
<comment type="caution">
    <text evidence="9">The sequence shown here is derived from an EMBL/GenBank/DDBJ whole genome shotgun (WGS) entry which is preliminary data.</text>
</comment>
<dbReference type="RefSeq" id="WP_144848202.1">
    <property type="nucleotide sequence ID" value="NZ_VMRJ01000003.1"/>
</dbReference>
<feature type="compositionally biased region" description="Pro residues" evidence="5">
    <location>
        <begin position="32"/>
        <end position="45"/>
    </location>
</feature>
<keyword evidence="2 6" id="KW-0732">Signal</keyword>
<dbReference type="Proteomes" id="UP000317624">
    <property type="component" value="Unassembled WGS sequence"/>
</dbReference>
<feature type="chain" id="PRO_5035286388" evidence="6">
    <location>
        <begin position="27"/>
        <end position="496"/>
    </location>
</feature>
<evidence type="ECO:0000256" key="3">
    <source>
        <dbReference type="ARBA" id="ARBA00022801"/>
    </source>
</evidence>
<dbReference type="GO" id="GO:0004348">
    <property type="term" value="F:glucosylceramidase activity"/>
    <property type="evidence" value="ECO:0007669"/>
    <property type="project" value="InterPro"/>
</dbReference>
<protein>
    <submittedName>
        <fullName evidence="9">Glucosylceramidase</fullName>
    </submittedName>
</protein>
<dbReference type="Gene3D" id="2.60.40.1180">
    <property type="entry name" value="Golgi alpha-mannosidase II"/>
    <property type="match status" value="1"/>
</dbReference>
<keyword evidence="3 4" id="KW-0378">Hydrolase</keyword>
<organism evidence="9 10">
    <name type="scientific">Hymenobacter setariae</name>
    <dbReference type="NCBI Taxonomy" id="2594794"/>
    <lineage>
        <taxon>Bacteria</taxon>
        <taxon>Pseudomonadati</taxon>
        <taxon>Bacteroidota</taxon>
        <taxon>Cytophagia</taxon>
        <taxon>Cytophagales</taxon>
        <taxon>Hymenobacteraceae</taxon>
        <taxon>Hymenobacter</taxon>
    </lineage>
</organism>
<feature type="domain" description="Glycosyl hydrolase family 30 TIM-barrel" evidence="7">
    <location>
        <begin position="94"/>
        <end position="432"/>
    </location>
</feature>
<evidence type="ECO:0000259" key="7">
    <source>
        <dbReference type="Pfam" id="PF02055"/>
    </source>
</evidence>
<evidence type="ECO:0000256" key="6">
    <source>
        <dbReference type="SAM" id="SignalP"/>
    </source>
</evidence>
<evidence type="ECO:0000256" key="1">
    <source>
        <dbReference type="ARBA" id="ARBA00005382"/>
    </source>
</evidence>
<proteinExistence type="inferred from homology"/>
<dbReference type="InterPro" id="IPR013780">
    <property type="entry name" value="Glyco_hydro_b"/>
</dbReference>
<feature type="region of interest" description="Disordered" evidence="5">
    <location>
        <begin position="27"/>
        <end position="46"/>
    </location>
</feature>
<dbReference type="InterPro" id="IPR033453">
    <property type="entry name" value="Glyco_hydro_30_TIM-barrel"/>
</dbReference>
<dbReference type="InterPro" id="IPR033452">
    <property type="entry name" value="GH30_C"/>
</dbReference>
<sequence>MAFPTRFRYSASFLLAATLLFGGCKKDESPATPTPTPTPPTPTPAAPAQIAVWLTTPDKAALFYNQPAGLSFGATANSNPTIAVDTTQTFQTMDGFGYTLTGGSAFVLSQMTAANRAALLKELFATDENNIGVSYLRVSIGASDLNASVYTYDDASSPDPTLASFSLAPDEAYFIPVLKEIVAINPAIKILGSPWTAPTWMKNGPTSPTNPDPSPVGGSLKPEYYDAYAQYFVKYIQGMKAQGITIDAVTLQNEPLNPYNNPSMVMTGAEQAAFIKNNVGPAFKAAGLTTKIIAYDHNPDADGLDFVRTVLSNAGASTYLDGSAFHLYAGSMEALSQIHDAYPTKNVYFTEQYTKAPGNFAGDLTWHANNLVVAAPRNWSRNVLEWNLASDATYSPHTPGGCSECLGALTISGNTVTRNSAYYTIGHAAKFVRPGSVRVGTNAPDGLPNVAYKTPAGKRVLLVVNTGSTLRNFNIQYKGKLASASLYGGAVATYVW</sequence>
<dbReference type="InterPro" id="IPR001139">
    <property type="entry name" value="Glyco_hydro_30"/>
</dbReference>
<evidence type="ECO:0000256" key="4">
    <source>
        <dbReference type="RuleBase" id="RU361188"/>
    </source>
</evidence>
<dbReference type="GO" id="GO:0016020">
    <property type="term" value="C:membrane"/>
    <property type="evidence" value="ECO:0007669"/>
    <property type="project" value="GOC"/>
</dbReference>
<gene>
    <name evidence="9" type="ORF">FNT36_12835</name>
</gene>
<dbReference type="OrthoDB" id="9806701at2"/>
<feature type="signal peptide" evidence="6">
    <location>
        <begin position="1"/>
        <end position="26"/>
    </location>
</feature>
<dbReference type="Gene3D" id="3.20.20.80">
    <property type="entry name" value="Glycosidases"/>
    <property type="match status" value="1"/>
</dbReference>
<dbReference type="GO" id="GO:0006680">
    <property type="term" value="P:glucosylceramide catabolic process"/>
    <property type="evidence" value="ECO:0007669"/>
    <property type="project" value="TreeGrafter"/>
</dbReference>
<dbReference type="AlphaFoldDB" id="A0A558BV16"/>
<dbReference type="Pfam" id="PF02055">
    <property type="entry name" value="Glyco_hydro_30"/>
    <property type="match status" value="1"/>
</dbReference>
<dbReference type="PANTHER" id="PTHR11069">
    <property type="entry name" value="GLUCOSYLCERAMIDASE"/>
    <property type="match status" value="1"/>
</dbReference>
<evidence type="ECO:0000259" key="8">
    <source>
        <dbReference type="Pfam" id="PF17189"/>
    </source>
</evidence>